<dbReference type="Proteomes" id="UP000465240">
    <property type="component" value="Unassembled WGS sequence"/>
</dbReference>
<dbReference type="EMBL" id="BLKX01000001">
    <property type="protein sequence ID" value="GFG79551.1"/>
    <property type="molecule type" value="Genomic_DNA"/>
</dbReference>
<reference evidence="2 3" key="1">
    <citation type="journal article" date="2019" name="Emerg. Microbes Infect.">
        <title>Comprehensive subspecies identification of 175 nontuberculous mycobacteria species based on 7547 genomic profiles.</title>
        <authorList>
            <person name="Matsumoto Y."/>
            <person name="Kinjo T."/>
            <person name="Motooka D."/>
            <person name="Nabeya D."/>
            <person name="Jung N."/>
            <person name="Uechi K."/>
            <person name="Horii T."/>
            <person name="Iida T."/>
            <person name="Fujita J."/>
            <person name="Nakamura S."/>
        </authorList>
    </citation>
    <scope>NUCLEOTIDE SEQUENCE [LARGE SCALE GENOMIC DNA]</scope>
    <source>
        <strain evidence="2 3">JCM 18565</strain>
    </source>
</reference>
<organism evidence="2 3">
    <name type="scientific">Mycobacterium paragordonae</name>
    <dbReference type="NCBI Taxonomy" id="1389713"/>
    <lineage>
        <taxon>Bacteria</taxon>
        <taxon>Bacillati</taxon>
        <taxon>Actinomycetota</taxon>
        <taxon>Actinomycetes</taxon>
        <taxon>Mycobacteriales</taxon>
        <taxon>Mycobacteriaceae</taxon>
        <taxon>Mycobacterium</taxon>
    </lineage>
</organism>
<name>A0ABQ1C530_9MYCO</name>
<evidence type="ECO:0000313" key="3">
    <source>
        <dbReference type="Proteomes" id="UP000465240"/>
    </source>
</evidence>
<gene>
    <name evidence="2" type="ORF">MPRG_28270</name>
</gene>
<comment type="caution">
    <text evidence="2">The sequence shown here is derived from an EMBL/GenBank/DDBJ whole genome shotgun (WGS) entry which is preliminary data.</text>
</comment>
<keyword evidence="3" id="KW-1185">Reference proteome</keyword>
<proteinExistence type="predicted"/>
<evidence type="ECO:0000256" key="1">
    <source>
        <dbReference type="SAM" id="MobiDB-lite"/>
    </source>
</evidence>
<accession>A0ABQ1C530</accession>
<evidence type="ECO:0000313" key="2">
    <source>
        <dbReference type="EMBL" id="GFG79551.1"/>
    </source>
</evidence>
<protein>
    <recommendedName>
        <fullName evidence="4">Secreted protein</fullName>
    </recommendedName>
</protein>
<feature type="region of interest" description="Disordered" evidence="1">
    <location>
        <begin position="55"/>
        <end position="85"/>
    </location>
</feature>
<evidence type="ECO:0008006" key="4">
    <source>
        <dbReference type="Google" id="ProtNLM"/>
    </source>
</evidence>
<sequence>MSPAAGSWDMESIAICVLLLCSCAAARRTRLSSRAGQHLNSKVPEGALEALSDAAEPAMSTMRKTTKSSLTPTIAHNGDTAAAGP</sequence>